<dbReference type="InterPro" id="IPR021269">
    <property type="entry name" value="DUF2848"/>
</dbReference>
<organism evidence="1 2">
    <name type="scientific">Pseudomonas japonica</name>
    <dbReference type="NCBI Taxonomy" id="256466"/>
    <lineage>
        <taxon>Bacteria</taxon>
        <taxon>Pseudomonadati</taxon>
        <taxon>Pseudomonadota</taxon>
        <taxon>Gammaproteobacteria</taxon>
        <taxon>Pseudomonadales</taxon>
        <taxon>Pseudomonadaceae</taxon>
        <taxon>Pseudomonas</taxon>
    </lineage>
</organism>
<evidence type="ECO:0008006" key="3">
    <source>
        <dbReference type="Google" id="ProtNLM"/>
    </source>
</evidence>
<dbReference type="InterPro" id="IPR036663">
    <property type="entry name" value="Fumarylacetoacetase_C_sf"/>
</dbReference>
<dbReference type="EMBL" id="FZOL01000009">
    <property type="protein sequence ID" value="SNS50746.1"/>
    <property type="molecule type" value="Genomic_DNA"/>
</dbReference>
<evidence type="ECO:0000313" key="2">
    <source>
        <dbReference type="Proteomes" id="UP000198407"/>
    </source>
</evidence>
<reference evidence="2" key="1">
    <citation type="submission" date="2017-06" db="EMBL/GenBank/DDBJ databases">
        <authorList>
            <person name="Varghese N."/>
            <person name="Submissions S."/>
        </authorList>
    </citation>
    <scope>NUCLEOTIDE SEQUENCE [LARGE SCALE GENOMIC DNA]</scope>
    <source>
        <strain evidence="2">DSM 22348</strain>
    </source>
</reference>
<dbReference type="AlphaFoldDB" id="A0A239F1D8"/>
<proteinExistence type="predicted"/>
<dbReference type="GO" id="GO:0003824">
    <property type="term" value="F:catalytic activity"/>
    <property type="evidence" value="ECO:0007669"/>
    <property type="project" value="InterPro"/>
</dbReference>
<accession>A0A239F1D8</accession>
<dbReference type="Gene3D" id="3.90.850.10">
    <property type="entry name" value="Fumarylacetoacetase-like, C-terminal domain"/>
    <property type="match status" value="1"/>
</dbReference>
<name>A0A239F1D8_9PSED</name>
<protein>
    <recommendedName>
        <fullName evidence="3">DUF2848 domain-containing protein</fullName>
    </recommendedName>
</protein>
<dbReference type="Proteomes" id="UP000198407">
    <property type="component" value="Unassembled WGS sequence"/>
</dbReference>
<dbReference type="STRING" id="1215104.GCA_000730585_00817"/>
<gene>
    <name evidence="1" type="ORF">SAMN05444352_10974</name>
</gene>
<sequence length="229" mass="25936">MTAMTFNCVTRAGESLRDLAINKVVIAGWTGRDREAVESHIVELEELGVKRPATVPCYYFVSDDRLTQETSIQVVGGESSGEIEFFLLNDGERLWVGIGSDHTDRKVETYDITVSKQICAKPVSRTLWPLDEVREHWDQLQLRAWREDDQGQRVLYQHGNVSAMLAPDDLLERFRTTYGTTFDKGTLMFCGTLAAIGGIQPSREMHLELKDPVLQRDIAFHYAVADISR</sequence>
<keyword evidence="2" id="KW-1185">Reference proteome</keyword>
<dbReference type="Pfam" id="PF11010">
    <property type="entry name" value="DUF2848"/>
    <property type="match status" value="1"/>
</dbReference>
<evidence type="ECO:0000313" key="1">
    <source>
        <dbReference type="EMBL" id="SNS50746.1"/>
    </source>
</evidence>
<dbReference type="SUPFAM" id="SSF56529">
    <property type="entry name" value="FAH"/>
    <property type="match status" value="1"/>
</dbReference>